<evidence type="ECO:0000313" key="2">
    <source>
        <dbReference type="Proteomes" id="UP001054837"/>
    </source>
</evidence>
<dbReference type="EMBL" id="BPLQ01012142">
    <property type="protein sequence ID" value="GIY62893.1"/>
    <property type="molecule type" value="Genomic_DNA"/>
</dbReference>
<evidence type="ECO:0000313" key="1">
    <source>
        <dbReference type="EMBL" id="GIY62893.1"/>
    </source>
</evidence>
<protein>
    <submittedName>
        <fullName evidence="1">Uncharacterized protein</fullName>
    </submittedName>
</protein>
<reference evidence="1 2" key="1">
    <citation type="submission" date="2021-06" db="EMBL/GenBank/DDBJ databases">
        <title>Caerostris darwini draft genome.</title>
        <authorList>
            <person name="Kono N."/>
            <person name="Arakawa K."/>
        </authorList>
    </citation>
    <scope>NUCLEOTIDE SEQUENCE [LARGE SCALE GENOMIC DNA]</scope>
</reference>
<name>A0AAV4UYQ0_9ARAC</name>
<gene>
    <name evidence="1" type="ORF">CDAR_122841</name>
</gene>
<dbReference type="AlphaFoldDB" id="A0AAV4UYQ0"/>
<sequence length="78" mass="8318">MSTSSPAGVQPPLQNHVSGCPAQQDCLSLVETPSKAENTCKVGFGLENVLVCHYLAICSHLSCQVQGNLSYNTRMPNL</sequence>
<accession>A0AAV4UYQ0</accession>
<organism evidence="1 2">
    <name type="scientific">Caerostris darwini</name>
    <dbReference type="NCBI Taxonomy" id="1538125"/>
    <lineage>
        <taxon>Eukaryota</taxon>
        <taxon>Metazoa</taxon>
        <taxon>Ecdysozoa</taxon>
        <taxon>Arthropoda</taxon>
        <taxon>Chelicerata</taxon>
        <taxon>Arachnida</taxon>
        <taxon>Araneae</taxon>
        <taxon>Araneomorphae</taxon>
        <taxon>Entelegynae</taxon>
        <taxon>Araneoidea</taxon>
        <taxon>Araneidae</taxon>
        <taxon>Caerostris</taxon>
    </lineage>
</organism>
<dbReference type="Proteomes" id="UP001054837">
    <property type="component" value="Unassembled WGS sequence"/>
</dbReference>
<proteinExistence type="predicted"/>
<keyword evidence="2" id="KW-1185">Reference proteome</keyword>
<comment type="caution">
    <text evidence="1">The sequence shown here is derived from an EMBL/GenBank/DDBJ whole genome shotgun (WGS) entry which is preliminary data.</text>
</comment>